<dbReference type="AlphaFoldDB" id="A0AAD8PBW5"/>
<dbReference type="EMBL" id="JAUHHV010000001">
    <property type="protein sequence ID" value="KAK1440704.1"/>
    <property type="molecule type" value="Genomic_DNA"/>
</dbReference>
<dbReference type="PANTHER" id="PTHR36309">
    <property type="entry name" value="RNA-BINDING (RRM/RBD/RNP MOTIFS) FAMILY PROTEIN"/>
    <property type="match status" value="1"/>
</dbReference>
<dbReference type="CDD" id="cd00590">
    <property type="entry name" value="RRM_SF"/>
    <property type="match status" value="1"/>
</dbReference>
<sequence>MEPSVEEKYAEFEQRVKRTIYIDNLSPQVTEEVLKKALNQFGNVKDVEFIPTYFKSCKVNAALVEMESVKQAEDIILEMSDSPLMISGMPRPVRALKAQAEMFDERPKKQQKRIVCYWMDPSHQNFEVANKIKTLVKKHAAEAAFLMEQQELEEQKLHNQQLETLKVNHRKYELIVGAEKEESVKKLATRYGTKLSDY</sequence>
<dbReference type="GO" id="GO:0003723">
    <property type="term" value="F:RNA binding"/>
    <property type="evidence" value="ECO:0007669"/>
    <property type="project" value="UniProtKB-UniRule"/>
</dbReference>
<keyword evidence="1" id="KW-0694">RNA-binding</keyword>
<comment type="caution">
    <text evidence="3">The sequence shown here is derived from an EMBL/GenBank/DDBJ whole genome shotgun (WGS) entry which is preliminary data.</text>
</comment>
<evidence type="ECO:0000313" key="3">
    <source>
        <dbReference type="EMBL" id="KAK1440704.1"/>
    </source>
</evidence>
<dbReference type="PANTHER" id="PTHR36309:SF1">
    <property type="entry name" value="RNA-BINDING (RRM_RBD_RNP MOTIFS) FAMILY PROTEIN"/>
    <property type="match status" value="1"/>
</dbReference>
<keyword evidence="4" id="KW-1185">Reference proteome</keyword>
<feature type="domain" description="RRM" evidence="2">
    <location>
        <begin position="18"/>
        <end position="100"/>
    </location>
</feature>
<dbReference type="Proteomes" id="UP001229421">
    <property type="component" value="Unassembled WGS sequence"/>
</dbReference>
<evidence type="ECO:0000313" key="4">
    <source>
        <dbReference type="Proteomes" id="UP001229421"/>
    </source>
</evidence>
<evidence type="ECO:0000256" key="1">
    <source>
        <dbReference type="PROSITE-ProRule" id="PRU00176"/>
    </source>
</evidence>
<dbReference type="SUPFAM" id="SSF54928">
    <property type="entry name" value="RNA-binding domain, RBD"/>
    <property type="match status" value="1"/>
</dbReference>
<dbReference type="Gene3D" id="3.30.70.330">
    <property type="match status" value="1"/>
</dbReference>
<evidence type="ECO:0000259" key="2">
    <source>
        <dbReference type="PROSITE" id="PS50102"/>
    </source>
</evidence>
<dbReference type="Pfam" id="PF00076">
    <property type="entry name" value="RRM_1"/>
    <property type="match status" value="1"/>
</dbReference>
<protein>
    <recommendedName>
        <fullName evidence="2">RRM domain-containing protein</fullName>
    </recommendedName>
</protein>
<accession>A0AAD8PBW5</accession>
<dbReference type="SMART" id="SM00360">
    <property type="entry name" value="RRM"/>
    <property type="match status" value="1"/>
</dbReference>
<dbReference type="InterPro" id="IPR053316">
    <property type="entry name" value="Epigenetic_reg_gene_expr"/>
</dbReference>
<dbReference type="InterPro" id="IPR035979">
    <property type="entry name" value="RBD_domain_sf"/>
</dbReference>
<reference evidence="3" key="1">
    <citation type="journal article" date="2023" name="bioRxiv">
        <title>Improved chromosome-level genome assembly for marigold (Tagetes erecta).</title>
        <authorList>
            <person name="Jiang F."/>
            <person name="Yuan L."/>
            <person name="Wang S."/>
            <person name="Wang H."/>
            <person name="Xu D."/>
            <person name="Wang A."/>
            <person name="Fan W."/>
        </authorList>
    </citation>
    <scope>NUCLEOTIDE SEQUENCE</scope>
    <source>
        <strain evidence="3">WSJ</strain>
        <tissue evidence="3">Leaf</tissue>
    </source>
</reference>
<gene>
    <name evidence="3" type="ORF">QVD17_06535</name>
</gene>
<dbReference type="InterPro" id="IPR012677">
    <property type="entry name" value="Nucleotide-bd_a/b_plait_sf"/>
</dbReference>
<dbReference type="PROSITE" id="PS50102">
    <property type="entry name" value="RRM"/>
    <property type="match status" value="1"/>
</dbReference>
<dbReference type="InterPro" id="IPR000504">
    <property type="entry name" value="RRM_dom"/>
</dbReference>
<organism evidence="3 4">
    <name type="scientific">Tagetes erecta</name>
    <name type="common">African marigold</name>
    <dbReference type="NCBI Taxonomy" id="13708"/>
    <lineage>
        <taxon>Eukaryota</taxon>
        <taxon>Viridiplantae</taxon>
        <taxon>Streptophyta</taxon>
        <taxon>Embryophyta</taxon>
        <taxon>Tracheophyta</taxon>
        <taxon>Spermatophyta</taxon>
        <taxon>Magnoliopsida</taxon>
        <taxon>eudicotyledons</taxon>
        <taxon>Gunneridae</taxon>
        <taxon>Pentapetalae</taxon>
        <taxon>asterids</taxon>
        <taxon>campanulids</taxon>
        <taxon>Asterales</taxon>
        <taxon>Asteraceae</taxon>
        <taxon>Asteroideae</taxon>
        <taxon>Heliantheae alliance</taxon>
        <taxon>Tageteae</taxon>
        <taxon>Tagetes</taxon>
    </lineage>
</organism>
<name>A0AAD8PBW5_TARER</name>
<proteinExistence type="predicted"/>